<accession>A0A7C9EQA2</accession>
<dbReference type="AlphaFoldDB" id="A0A7C9EQA2"/>
<reference evidence="1" key="1">
    <citation type="journal article" date="2013" name="J. Plant Res.">
        <title>Effect of fungi and light on seed germination of three Opuntia species from semiarid lands of central Mexico.</title>
        <authorList>
            <person name="Delgado-Sanchez P."/>
            <person name="Jimenez-Bremont J.F."/>
            <person name="Guerrero-Gonzalez Mde L."/>
            <person name="Flores J."/>
        </authorList>
    </citation>
    <scope>NUCLEOTIDE SEQUENCE</scope>
    <source>
        <tissue evidence="1">Cladode</tissue>
    </source>
</reference>
<evidence type="ECO:0000313" key="1">
    <source>
        <dbReference type="EMBL" id="MBA4671886.1"/>
    </source>
</evidence>
<name>A0A7C9EQA2_OPUST</name>
<dbReference type="EMBL" id="GISG01252750">
    <property type="protein sequence ID" value="MBA4671886.1"/>
    <property type="molecule type" value="Transcribed_RNA"/>
</dbReference>
<sequence length="102" mass="11240">MPENERTVLTIQSFRWIDEELEASSFLDHVSSADCGMLLRLRSSIPCSSPILLVFVSALALLAFKTKDNLFSPEKSDPSLGRTWTLAVFPASGTHIFDGPVL</sequence>
<proteinExistence type="predicted"/>
<organism evidence="1">
    <name type="scientific">Opuntia streptacantha</name>
    <name type="common">Prickly pear cactus</name>
    <name type="synonym">Opuntia cardona</name>
    <dbReference type="NCBI Taxonomy" id="393608"/>
    <lineage>
        <taxon>Eukaryota</taxon>
        <taxon>Viridiplantae</taxon>
        <taxon>Streptophyta</taxon>
        <taxon>Embryophyta</taxon>
        <taxon>Tracheophyta</taxon>
        <taxon>Spermatophyta</taxon>
        <taxon>Magnoliopsida</taxon>
        <taxon>eudicotyledons</taxon>
        <taxon>Gunneridae</taxon>
        <taxon>Pentapetalae</taxon>
        <taxon>Caryophyllales</taxon>
        <taxon>Cactineae</taxon>
        <taxon>Cactaceae</taxon>
        <taxon>Opuntioideae</taxon>
        <taxon>Opuntia</taxon>
    </lineage>
</organism>
<reference evidence="1" key="2">
    <citation type="submission" date="2020-07" db="EMBL/GenBank/DDBJ databases">
        <authorList>
            <person name="Vera ALvarez R."/>
            <person name="Arias-Moreno D.M."/>
            <person name="Jimenez-Jacinto V."/>
            <person name="Jimenez-Bremont J.F."/>
            <person name="Swaminathan K."/>
            <person name="Moose S.P."/>
            <person name="Guerrero-Gonzalez M.L."/>
            <person name="Marino-Ramirez L."/>
            <person name="Landsman D."/>
            <person name="Rodriguez-Kessler M."/>
            <person name="Delgado-Sanchez P."/>
        </authorList>
    </citation>
    <scope>NUCLEOTIDE SEQUENCE</scope>
    <source>
        <tissue evidence="1">Cladode</tissue>
    </source>
</reference>
<protein>
    <submittedName>
        <fullName evidence="1">Uncharacterized protein</fullName>
    </submittedName>
</protein>